<protein>
    <submittedName>
        <fullName evidence="2">Putative dehydrogenase large chain transmembrane protein</fullName>
        <ecNumber evidence="2">1.-.-.-</ecNumber>
    </submittedName>
</protein>
<dbReference type="InterPro" id="IPR046867">
    <property type="entry name" value="AldOxase/xan_DH_MoCoBD2"/>
</dbReference>
<dbReference type="InterPro" id="IPR006311">
    <property type="entry name" value="TAT_signal"/>
</dbReference>
<dbReference type="PIRSF" id="PIRSF036389">
    <property type="entry name" value="IOR_B"/>
    <property type="match status" value="1"/>
</dbReference>
<dbReference type="InterPro" id="IPR008274">
    <property type="entry name" value="AldOxase/xan_DH_MoCoBD1"/>
</dbReference>
<feature type="domain" description="Aldehyde oxidase/xanthine dehydrogenase a/b hammerhead" evidence="1">
    <location>
        <begin position="219"/>
        <end position="297"/>
    </location>
</feature>
<dbReference type="EMBL" id="LN899819">
    <property type="protein sequence ID" value="CUV13353.1"/>
    <property type="molecule type" value="Genomic_DNA"/>
</dbReference>
<organism evidence="2">
    <name type="scientific">Ralstonia solanacearum</name>
    <name type="common">Pseudomonas solanacearum</name>
    <dbReference type="NCBI Taxonomy" id="305"/>
    <lineage>
        <taxon>Bacteria</taxon>
        <taxon>Pseudomonadati</taxon>
        <taxon>Pseudomonadota</taxon>
        <taxon>Betaproteobacteria</taxon>
        <taxon>Burkholderiales</taxon>
        <taxon>Burkholderiaceae</taxon>
        <taxon>Ralstonia</taxon>
        <taxon>Ralstonia solanacearum species complex</taxon>
    </lineage>
</organism>
<keyword evidence="2" id="KW-0560">Oxidoreductase</keyword>
<dbReference type="SMART" id="SM01008">
    <property type="entry name" value="Ald_Xan_dh_C"/>
    <property type="match status" value="1"/>
</dbReference>
<accession>A0A0S4TTI9</accession>
<dbReference type="InterPro" id="IPR012368">
    <property type="entry name" value="OxRdtase_Mopterin-bd_su_IorB"/>
</dbReference>
<dbReference type="InterPro" id="IPR037165">
    <property type="entry name" value="AldOxase/xan_DH_Mopterin-bd_sf"/>
</dbReference>
<dbReference type="Gene3D" id="3.90.1170.50">
    <property type="entry name" value="Aldehyde oxidase/xanthine dehydrogenase, a/b hammerhead"/>
    <property type="match status" value="1"/>
</dbReference>
<dbReference type="PANTHER" id="PTHR47495:SF2">
    <property type="entry name" value="ALDEHYDE DEHYDROGENASE"/>
    <property type="match status" value="1"/>
</dbReference>
<dbReference type="Gene3D" id="3.30.365.10">
    <property type="entry name" value="Aldehyde oxidase/xanthine dehydrogenase, molybdopterin binding domain"/>
    <property type="match status" value="4"/>
</dbReference>
<evidence type="ECO:0000313" key="2">
    <source>
        <dbReference type="EMBL" id="CUV13353.1"/>
    </source>
</evidence>
<keyword evidence="2" id="KW-0472">Membrane</keyword>
<dbReference type="AlphaFoldDB" id="A0A0S4TTI9"/>
<reference evidence="2" key="1">
    <citation type="submission" date="2015-10" db="EMBL/GenBank/DDBJ databases">
        <authorList>
            <person name="Gilbert D.G."/>
        </authorList>
    </citation>
    <scope>NUCLEOTIDE SEQUENCE</scope>
    <source>
        <strain evidence="2">Phyl III-seqv23</strain>
    </source>
</reference>
<dbReference type="Pfam" id="PF20256">
    <property type="entry name" value="MoCoBD_2"/>
    <property type="match status" value="2"/>
</dbReference>
<dbReference type="InterPro" id="IPR000674">
    <property type="entry name" value="Ald_Oxase/Xan_DH_a/b"/>
</dbReference>
<dbReference type="PROSITE" id="PS51318">
    <property type="entry name" value="TAT"/>
    <property type="match status" value="1"/>
</dbReference>
<dbReference type="PATRIC" id="fig|305.106.peg.123"/>
<name>A0A0S4TTI9_RALSL</name>
<dbReference type="PANTHER" id="PTHR47495">
    <property type="entry name" value="ALDEHYDE DEHYDROGENASE"/>
    <property type="match status" value="1"/>
</dbReference>
<dbReference type="Pfam" id="PF02738">
    <property type="entry name" value="MoCoBD_1"/>
    <property type="match status" value="1"/>
</dbReference>
<evidence type="ECO:0000259" key="1">
    <source>
        <dbReference type="SMART" id="SM01008"/>
    </source>
</evidence>
<dbReference type="InterPro" id="IPR052516">
    <property type="entry name" value="N-heterocyclic_Hydroxylase"/>
</dbReference>
<proteinExistence type="predicted"/>
<dbReference type="SUPFAM" id="SSF56003">
    <property type="entry name" value="Molybdenum cofactor-binding domain"/>
    <property type="match status" value="2"/>
</dbReference>
<keyword evidence="2" id="KW-0812">Transmembrane</keyword>
<dbReference type="GO" id="GO:0016491">
    <property type="term" value="F:oxidoreductase activity"/>
    <property type="evidence" value="ECO:0007669"/>
    <property type="project" value="UniProtKB-KW"/>
</dbReference>
<gene>
    <name evidence="2" type="ORF">RUN39_v1_570056</name>
</gene>
<sequence length="736" mass="77965">MTDKTAHIENASRRNFLNGAMGLTLAIYLPGATAAIGQDKAGDATASAQASFEPNAFVRVGADSTVTVISKHIEMGQGTYTGLATIVAEELDAAWSQVRVEGAPADAKRYNNLKFGTFQGTGGSTAIANSWEQLRKAGATARAMLVGAAAKQWQVPADEIRVDDGVVLHSRTGRKANFGQLARAAAQQAVPVEVKLKDPKDFKLIGKHAPRKDSVDKTNGKARFTQDVHLPGMLTAMVAHAPRFGAKVKSFNAAPAKAVQGVVDVVQIPTGVAVLAKDSWSARKGRDALQVEWDESAAFKLSSDEMFARYHELAKTPGSVARRDGDVDAAFAKPARVLRAAYDFPFLAHAAMEPLNCVVRLSPNACEIWNGEQFQSIDQPAVAALLGMKPEQVTLHMLYAGGSFGRRASKDADYVLEAVNVAKAIQGRAPVKLVWTREDDMRGGYYRPAFHHALEAALDAQGRPIGWRHRLVGQSIVANTVFSGMIKDGVDPTSVEGAANLPYAIPALHVDLHTPQDIPVPSHWWRSVGSTHTAYSTETFIDELAAAAGQDPVAFRLALLQKHPRHAGALKLAADKAGWGLPLASAADGAKRARGVAVHESFGTVVAQVAEVTVKLDGNFSVDRVVCAVDCGVVVNPDVVRAQVEGGVGFALSAALHGAITFKDGAVEQSNFHDYAPIRINEMPKVEVHIVPSAGQPTGIGEPGVPPLAPAVANAIAAATGKRVRSLPIRPEALAA</sequence>
<dbReference type="EC" id="1.-.-.-" evidence="2"/>